<reference evidence="1 2" key="1">
    <citation type="submission" date="2016-06" db="EMBL/GenBank/DDBJ databases">
        <authorList>
            <person name="Kjaerup R.B."/>
            <person name="Dalgaard T.S."/>
            <person name="Juul-Madsen H.R."/>
        </authorList>
    </citation>
    <scope>NUCLEOTIDE SEQUENCE [LARGE SCALE GENOMIC DNA]</scope>
    <source>
        <strain evidence="1">2</strain>
    </source>
</reference>
<dbReference type="EMBL" id="FLQY01000364">
    <property type="protein sequence ID" value="SBT10668.1"/>
    <property type="molecule type" value="Genomic_DNA"/>
</dbReference>
<dbReference type="RefSeq" id="WP_186412243.1">
    <property type="nucleotide sequence ID" value="NZ_FLQY01000364.1"/>
</dbReference>
<sequence length="70" mass="7925">MSDSVFASQANFLRQKNKELREDVESRIALSEHFMFDGFQAGAEAAKKELIAMLKICDRREAELCKVASD</sequence>
<proteinExistence type="predicted"/>
<dbReference type="AlphaFoldDB" id="A0A1A8Y2P9"/>
<name>A0A1A8Y2P9_9RHOO</name>
<evidence type="ECO:0000313" key="1">
    <source>
        <dbReference type="EMBL" id="SBT10668.1"/>
    </source>
</evidence>
<accession>A0A1A8Y2P9</accession>
<organism evidence="1 2">
    <name type="scientific">Candidatus Propionivibrio aalborgensis</name>
    <dbReference type="NCBI Taxonomy" id="1860101"/>
    <lineage>
        <taxon>Bacteria</taxon>
        <taxon>Pseudomonadati</taxon>
        <taxon>Pseudomonadota</taxon>
        <taxon>Betaproteobacteria</taxon>
        <taxon>Rhodocyclales</taxon>
        <taxon>Rhodocyclaceae</taxon>
        <taxon>Propionivibrio</taxon>
    </lineage>
</organism>
<gene>
    <name evidence="1" type="ORF">PROAA_610028</name>
</gene>
<dbReference type="Proteomes" id="UP000199600">
    <property type="component" value="Unassembled WGS sequence"/>
</dbReference>
<evidence type="ECO:0000313" key="2">
    <source>
        <dbReference type="Proteomes" id="UP000199600"/>
    </source>
</evidence>
<protein>
    <submittedName>
        <fullName evidence="1">Uncharacterized protein</fullName>
    </submittedName>
</protein>
<keyword evidence="2" id="KW-1185">Reference proteome</keyword>